<comment type="caution">
    <text evidence="3">The sequence shown here is derived from an EMBL/GenBank/DDBJ whole genome shotgun (WGS) entry which is preliminary data.</text>
</comment>
<organism evidence="3 4">
    <name type="scientific">Hypsizygus marmoreus</name>
    <name type="common">White beech mushroom</name>
    <name type="synonym">Agaricus marmoreus</name>
    <dbReference type="NCBI Taxonomy" id="39966"/>
    <lineage>
        <taxon>Eukaryota</taxon>
        <taxon>Fungi</taxon>
        <taxon>Dikarya</taxon>
        <taxon>Basidiomycota</taxon>
        <taxon>Agaricomycotina</taxon>
        <taxon>Agaricomycetes</taxon>
        <taxon>Agaricomycetidae</taxon>
        <taxon>Agaricales</taxon>
        <taxon>Tricholomatineae</taxon>
        <taxon>Lyophyllaceae</taxon>
        <taxon>Hypsizygus</taxon>
    </lineage>
</organism>
<dbReference type="Pfam" id="PF17667">
    <property type="entry name" value="Pkinase_fungal"/>
    <property type="match status" value="1"/>
</dbReference>
<dbReference type="PANTHER" id="PTHR38248">
    <property type="entry name" value="FUNK1 6"/>
    <property type="match status" value="1"/>
</dbReference>
<gene>
    <name evidence="3" type="ORF">Hypma_013848</name>
</gene>
<dbReference type="SUPFAM" id="SSF56112">
    <property type="entry name" value="Protein kinase-like (PK-like)"/>
    <property type="match status" value="1"/>
</dbReference>
<reference evidence="3" key="1">
    <citation type="submission" date="2018-04" db="EMBL/GenBank/DDBJ databases">
        <title>Whole genome sequencing of Hypsizygus marmoreus.</title>
        <authorList>
            <person name="Choi I.-G."/>
            <person name="Min B."/>
            <person name="Kim J.-G."/>
            <person name="Kim S."/>
            <person name="Oh Y.-L."/>
            <person name="Kong W.-S."/>
            <person name="Park H."/>
            <person name="Jeong J."/>
            <person name="Song E.-S."/>
        </authorList>
    </citation>
    <scope>NUCLEOTIDE SEQUENCE [LARGE SCALE GENOMIC DNA]</scope>
    <source>
        <strain evidence="3">51987-8</strain>
    </source>
</reference>
<dbReference type="Gene3D" id="1.10.510.10">
    <property type="entry name" value="Transferase(Phosphotransferase) domain 1"/>
    <property type="match status" value="1"/>
</dbReference>
<evidence type="ECO:0000313" key="4">
    <source>
        <dbReference type="Proteomes" id="UP000076154"/>
    </source>
</evidence>
<dbReference type="OrthoDB" id="2739948at2759"/>
<feature type="compositionally biased region" description="Polar residues" evidence="1">
    <location>
        <begin position="23"/>
        <end position="35"/>
    </location>
</feature>
<feature type="domain" description="Fungal-type protein kinase" evidence="2">
    <location>
        <begin position="276"/>
        <end position="527"/>
    </location>
</feature>
<feature type="region of interest" description="Disordered" evidence="1">
    <location>
        <begin position="1"/>
        <end position="44"/>
    </location>
</feature>
<keyword evidence="4" id="KW-1185">Reference proteome</keyword>
<name>A0A369K7N5_HYPMA</name>
<evidence type="ECO:0000259" key="2">
    <source>
        <dbReference type="Pfam" id="PF17667"/>
    </source>
</evidence>
<dbReference type="PANTHER" id="PTHR38248:SF2">
    <property type="entry name" value="FUNK1 11"/>
    <property type="match status" value="1"/>
</dbReference>
<feature type="region of interest" description="Disordered" evidence="1">
    <location>
        <begin position="664"/>
        <end position="718"/>
    </location>
</feature>
<evidence type="ECO:0000313" key="3">
    <source>
        <dbReference type="EMBL" id="RDB29908.1"/>
    </source>
</evidence>
<dbReference type="EMBL" id="LUEZ02000009">
    <property type="protein sequence ID" value="RDB29908.1"/>
    <property type="molecule type" value="Genomic_DNA"/>
</dbReference>
<accession>A0A369K7N5</accession>
<dbReference type="Proteomes" id="UP000076154">
    <property type="component" value="Unassembled WGS sequence"/>
</dbReference>
<protein>
    <recommendedName>
        <fullName evidence="2">Fungal-type protein kinase domain-containing protein</fullName>
    </recommendedName>
</protein>
<dbReference type="InterPro" id="IPR040976">
    <property type="entry name" value="Pkinase_fungal"/>
</dbReference>
<proteinExistence type="predicted"/>
<dbReference type="AlphaFoldDB" id="A0A369K7N5"/>
<evidence type="ECO:0000256" key="1">
    <source>
        <dbReference type="SAM" id="MobiDB-lite"/>
    </source>
</evidence>
<sequence length="718" mass="80653">MSESSTRPRTRSQAARSAPTPIIDQTSRLSQNTGPVTPPRASASAVPQHVAQMPGTPVVPKSSGTAPFTSNAHFSNPQLQRMAIEMKSKFIGPMRPQVFLDQFLPMPKDSKKPWNWNAELKAKSQDVAGQKKEVHIYQFLINALEVACDGNLVLVNTSAVLDPDAGILVPEGLKPDISAYESGYDITLKKVTNFTFMEVHMELKRNDGDDGFLDNGILSIGDPTTSDLLLQFFWRYGKMSLEARGKDLSVSRLTADEELEGRAGLELTFQDALLKFSVFDEDSKETRFLVGNEQGLKANSSATGRATRTYRVWDHQKRRSALLKDTWRVALPDMQKEGAIYKTLHEKGVPHISNVLCSGDVFPTQFTGADSHRTRTHTYATPGFIKTKTKWEKIEGLEPHSHYRIVLDTIGHNLTSFKSSKELVTAARDALEALFAAYDKAGVMHRHISVGNIMITDHGEGLLMDWDLAKAFILNNSTREPITGPTRQPDRSGTWQFISVRLLLTTSPLAHTLADDMESMLHVLSWIALKYMHHGMKPGDLASTLYRSFDAHHKDGNRWRGDRSKKTFLTGREIGGIGLQNKVVAKLLTDLAYVFAVQYEEAPPQKAFEKFKQLEKDHTWNECDDEDLDVAVDARRYTRRKNQYKNPQWMLKLFNDAIAKGPWSLDDPAESNELPISNDNELKRKDPDDPEDDEGAKRQKLDDNGEFMTSEIIQSLDP</sequence>
<dbReference type="InterPro" id="IPR011009">
    <property type="entry name" value="Kinase-like_dom_sf"/>
</dbReference>
<dbReference type="InParanoid" id="A0A369K7N5"/>
<feature type="compositionally biased region" description="Polar residues" evidence="1">
    <location>
        <begin position="1"/>
        <end position="15"/>
    </location>
</feature>